<keyword evidence="2" id="KW-1185">Reference proteome</keyword>
<comment type="caution">
    <text evidence="1">The sequence shown here is derived from an EMBL/GenBank/DDBJ whole genome shotgun (WGS) entry which is preliminary data.</text>
</comment>
<sequence>MSQDPVEYLLDDTESLEELIVAKLMNCSPREIAIMFRYKTPEWYHALSARDVDETFDVARYHYWRRNPYPALSRQFHGHGFGNRSSYVQNIRRSIAWNAQRAGLNRWR</sequence>
<protein>
    <submittedName>
        <fullName evidence="1">Uncharacterized protein</fullName>
    </submittedName>
</protein>
<evidence type="ECO:0000313" key="2">
    <source>
        <dbReference type="Proteomes" id="UP001590950"/>
    </source>
</evidence>
<evidence type="ECO:0000313" key="1">
    <source>
        <dbReference type="EMBL" id="KAL2038242.1"/>
    </source>
</evidence>
<gene>
    <name evidence="1" type="ORF">N7G274_008891</name>
</gene>
<accession>A0ABR3ZX67</accession>
<dbReference type="Proteomes" id="UP001590950">
    <property type="component" value="Unassembled WGS sequence"/>
</dbReference>
<name>A0ABR3ZX67_9LECA</name>
<proteinExistence type="predicted"/>
<reference evidence="1 2" key="1">
    <citation type="submission" date="2024-09" db="EMBL/GenBank/DDBJ databases">
        <title>Rethinking Asexuality: The Enigmatic Case of Functional Sexual Genes in Lepraria (Stereocaulaceae).</title>
        <authorList>
            <person name="Doellman M."/>
            <person name="Sun Y."/>
            <person name="Barcenas-Pena A."/>
            <person name="Lumbsch H.T."/>
            <person name="Grewe F."/>
        </authorList>
    </citation>
    <scope>NUCLEOTIDE SEQUENCE [LARGE SCALE GENOMIC DNA]</scope>
    <source>
        <strain evidence="1 2">Mercado 3170</strain>
    </source>
</reference>
<dbReference type="EMBL" id="JBEFKJ010000033">
    <property type="protein sequence ID" value="KAL2038242.1"/>
    <property type="molecule type" value="Genomic_DNA"/>
</dbReference>
<organism evidence="1 2">
    <name type="scientific">Stereocaulon virgatum</name>
    <dbReference type="NCBI Taxonomy" id="373712"/>
    <lineage>
        <taxon>Eukaryota</taxon>
        <taxon>Fungi</taxon>
        <taxon>Dikarya</taxon>
        <taxon>Ascomycota</taxon>
        <taxon>Pezizomycotina</taxon>
        <taxon>Lecanoromycetes</taxon>
        <taxon>OSLEUM clade</taxon>
        <taxon>Lecanoromycetidae</taxon>
        <taxon>Lecanorales</taxon>
        <taxon>Lecanorineae</taxon>
        <taxon>Stereocaulaceae</taxon>
        <taxon>Stereocaulon</taxon>
    </lineage>
</organism>